<dbReference type="AlphaFoldDB" id="A0A974Y143"/>
<gene>
    <name evidence="1" type="ORF">I8J32_006365</name>
</gene>
<dbReference type="RefSeq" id="WP_200616100.1">
    <property type="nucleotide sequence ID" value="NZ_CP071518.1"/>
</dbReference>
<dbReference type="KEGG" id="lsf:I8J32_006365"/>
<dbReference type="PANTHER" id="PTHR33986:SF15">
    <property type="entry name" value="MITOCHONDRIAL FISSION PROTEIN ELM1"/>
    <property type="match status" value="1"/>
</dbReference>
<evidence type="ECO:0000313" key="2">
    <source>
        <dbReference type="Proteomes" id="UP000639274"/>
    </source>
</evidence>
<sequence>MTEQRLDAWLLSDGHAGNLRQVQALAHAAGWPAQEWIVRTRAPWRWFAPRIVPGADGAFDDAFSQVLRTADLRDVVAIGCGRQGALATRLMRERGSRAVQILDPRIDARHWDLVIAPAHDALRGDNVITLQGSLHPVDDEWLAAGRQAFPVFGQLPGPRTALLLGGPSAHARLDEAFFLQLARDLCDILHGQGGSLLATASRRTPVAPLDTIHGQLASWPGQFWRGEQDGRNPYAGLLGWADRIVCTAESVNLLSEAAATRVPLFVAGIDRVAGRPRRFVDALLDSGRARPFASDLAPYAVAPLRETPRVAAEVCRRLGMPAPG</sequence>
<dbReference type="EMBL" id="CP071518">
    <property type="protein sequence ID" value="QSX79481.1"/>
    <property type="molecule type" value="Genomic_DNA"/>
</dbReference>
<name>A0A974Y143_9GAMM</name>
<accession>A0A974Y143</accession>
<dbReference type="Pfam" id="PF06258">
    <property type="entry name" value="Mito_fiss_Elm1"/>
    <property type="match status" value="1"/>
</dbReference>
<keyword evidence="2" id="KW-1185">Reference proteome</keyword>
<evidence type="ECO:0000313" key="1">
    <source>
        <dbReference type="EMBL" id="QSX79481.1"/>
    </source>
</evidence>
<proteinExistence type="predicted"/>
<dbReference type="PANTHER" id="PTHR33986">
    <property type="entry name" value="OS02G0535700 PROTEIN"/>
    <property type="match status" value="1"/>
</dbReference>
<dbReference type="Proteomes" id="UP000639274">
    <property type="component" value="Chromosome"/>
</dbReference>
<reference evidence="1 2" key="1">
    <citation type="submission" date="2021-03" db="EMBL/GenBank/DDBJ databases">
        <title>Lysobacter sp. nov. isolated from soil of gangwondo yeongwol, south Korea.</title>
        <authorList>
            <person name="Kim K.R."/>
            <person name="Kim K.H."/>
            <person name="Jeon C.O."/>
        </authorList>
    </citation>
    <scope>NUCLEOTIDE SEQUENCE [LARGE SCALE GENOMIC DNA]</scope>
    <source>
        <strain evidence="1 2">R19</strain>
    </source>
</reference>
<dbReference type="InterPro" id="IPR009367">
    <property type="entry name" value="Elm1-like"/>
</dbReference>
<organism evidence="1 2">
    <name type="scientific">Agrilutibacter solisilvae</name>
    <dbReference type="NCBI Taxonomy" id="2763317"/>
    <lineage>
        <taxon>Bacteria</taxon>
        <taxon>Pseudomonadati</taxon>
        <taxon>Pseudomonadota</taxon>
        <taxon>Gammaproteobacteria</taxon>
        <taxon>Lysobacterales</taxon>
        <taxon>Lysobacteraceae</taxon>
        <taxon>Agrilutibacter</taxon>
    </lineage>
</organism>
<protein>
    <submittedName>
        <fullName evidence="1">Mitochondrial fission ELM1 family protein</fullName>
    </submittedName>
</protein>